<sequence length="75" mass="9092">MNIVKYYNEKHKDVYDKEEANEYLKEKYNINLLCDICSNNMLDCTHYCDGSLFKRSVFLSLKLKIKNKIFDWLDK</sequence>
<dbReference type="RefSeq" id="WP_115151475.1">
    <property type="nucleotide sequence ID" value="NZ_UGPP01000001.1"/>
</dbReference>
<organism evidence="1 2">
    <name type="scientific">Megamonas hypermegale</name>
    <dbReference type="NCBI Taxonomy" id="158847"/>
    <lineage>
        <taxon>Bacteria</taxon>
        <taxon>Bacillati</taxon>
        <taxon>Bacillota</taxon>
        <taxon>Negativicutes</taxon>
        <taxon>Selenomonadales</taxon>
        <taxon>Selenomonadaceae</taxon>
        <taxon>Megamonas</taxon>
    </lineage>
</organism>
<evidence type="ECO:0000313" key="1">
    <source>
        <dbReference type="EMBL" id="STY71099.1"/>
    </source>
</evidence>
<proteinExistence type="predicted"/>
<name>A0A378NTW4_9FIRM</name>
<accession>A0A378NTW4</accession>
<evidence type="ECO:0000313" key="2">
    <source>
        <dbReference type="Proteomes" id="UP000255234"/>
    </source>
</evidence>
<reference evidence="1 2" key="1">
    <citation type="submission" date="2018-06" db="EMBL/GenBank/DDBJ databases">
        <authorList>
            <consortium name="Pathogen Informatics"/>
            <person name="Doyle S."/>
        </authorList>
    </citation>
    <scope>NUCLEOTIDE SEQUENCE [LARGE SCALE GENOMIC DNA]</scope>
    <source>
        <strain evidence="1 2">NCTC10571</strain>
    </source>
</reference>
<gene>
    <name evidence="1" type="ORF">NCTC10571_01251</name>
</gene>
<dbReference type="EMBL" id="UGPP01000001">
    <property type="protein sequence ID" value="STY71099.1"/>
    <property type="molecule type" value="Genomic_DNA"/>
</dbReference>
<protein>
    <submittedName>
        <fullName evidence="1">Uncharacterized protein</fullName>
    </submittedName>
</protein>
<dbReference type="Proteomes" id="UP000255234">
    <property type="component" value="Unassembled WGS sequence"/>
</dbReference>
<dbReference type="AlphaFoldDB" id="A0A378NTW4"/>